<evidence type="ECO:0000313" key="2">
    <source>
        <dbReference type="EMBL" id="TNN39658.1"/>
    </source>
</evidence>
<dbReference type="AlphaFoldDB" id="A0A4Z2FET1"/>
<dbReference type="EMBL" id="SRLO01001259">
    <property type="protein sequence ID" value="TNN39658.1"/>
    <property type="molecule type" value="Genomic_DNA"/>
</dbReference>
<sequence length="62" mass="7075">MGDERSGEFTHKPHSGGNESRNVFQKKAKKRKVNNPGSKTLLQMWRKRGAFLTFVLQDKGNT</sequence>
<evidence type="ECO:0000256" key="1">
    <source>
        <dbReference type="SAM" id="MobiDB-lite"/>
    </source>
</evidence>
<evidence type="ECO:0000313" key="3">
    <source>
        <dbReference type="Proteomes" id="UP000314294"/>
    </source>
</evidence>
<feature type="region of interest" description="Disordered" evidence="1">
    <location>
        <begin position="1"/>
        <end position="39"/>
    </location>
</feature>
<organism evidence="2 3">
    <name type="scientific">Liparis tanakae</name>
    <name type="common">Tanaka's snailfish</name>
    <dbReference type="NCBI Taxonomy" id="230148"/>
    <lineage>
        <taxon>Eukaryota</taxon>
        <taxon>Metazoa</taxon>
        <taxon>Chordata</taxon>
        <taxon>Craniata</taxon>
        <taxon>Vertebrata</taxon>
        <taxon>Euteleostomi</taxon>
        <taxon>Actinopterygii</taxon>
        <taxon>Neopterygii</taxon>
        <taxon>Teleostei</taxon>
        <taxon>Neoteleostei</taxon>
        <taxon>Acanthomorphata</taxon>
        <taxon>Eupercaria</taxon>
        <taxon>Perciformes</taxon>
        <taxon>Cottioidei</taxon>
        <taxon>Cottales</taxon>
        <taxon>Liparidae</taxon>
        <taxon>Liparis</taxon>
    </lineage>
</organism>
<proteinExistence type="predicted"/>
<feature type="compositionally biased region" description="Basic and acidic residues" evidence="1">
    <location>
        <begin position="1"/>
        <end position="11"/>
    </location>
</feature>
<protein>
    <submittedName>
        <fullName evidence="2">Uncharacterized protein</fullName>
    </submittedName>
</protein>
<name>A0A4Z2FET1_9TELE</name>
<dbReference type="Proteomes" id="UP000314294">
    <property type="component" value="Unassembled WGS sequence"/>
</dbReference>
<comment type="caution">
    <text evidence="2">The sequence shown here is derived from an EMBL/GenBank/DDBJ whole genome shotgun (WGS) entry which is preliminary data.</text>
</comment>
<feature type="compositionally biased region" description="Basic residues" evidence="1">
    <location>
        <begin position="24"/>
        <end position="33"/>
    </location>
</feature>
<reference evidence="2 3" key="1">
    <citation type="submission" date="2019-03" db="EMBL/GenBank/DDBJ databases">
        <title>First draft genome of Liparis tanakae, snailfish: a comprehensive survey of snailfish specific genes.</title>
        <authorList>
            <person name="Kim W."/>
            <person name="Song I."/>
            <person name="Jeong J.-H."/>
            <person name="Kim D."/>
            <person name="Kim S."/>
            <person name="Ryu S."/>
            <person name="Song J.Y."/>
            <person name="Lee S.K."/>
        </authorList>
    </citation>
    <scope>NUCLEOTIDE SEQUENCE [LARGE SCALE GENOMIC DNA]</scope>
    <source>
        <tissue evidence="2">Muscle</tissue>
    </source>
</reference>
<keyword evidence="3" id="KW-1185">Reference proteome</keyword>
<gene>
    <name evidence="2" type="ORF">EYF80_050161</name>
</gene>
<accession>A0A4Z2FET1</accession>